<comment type="similarity">
    <text evidence="3">Belongs to the glycosyl hydrolase 5 (cellulase A) family.</text>
</comment>
<dbReference type="Proteomes" id="UP000279089">
    <property type="component" value="Unassembled WGS sequence"/>
</dbReference>
<dbReference type="PANTHER" id="PTHR48081">
    <property type="entry name" value="AB HYDROLASE SUPERFAMILY PROTEIN C4A8.06C"/>
    <property type="match status" value="1"/>
</dbReference>
<dbReference type="InterPro" id="IPR049492">
    <property type="entry name" value="BD-FAE-like_dom"/>
</dbReference>
<evidence type="ECO:0000259" key="4">
    <source>
        <dbReference type="Pfam" id="PF00150"/>
    </source>
</evidence>
<dbReference type="PANTHER" id="PTHR48081:SF6">
    <property type="entry name" value="PEPTIDASE S9 PROLYL OLIGOPEPTIDASE CATALYTIC DOMAIN-CONTAINING PROTEIN"/>
    <property type="match status" value="1"/>
</dbReference>
<evidence type="ECO:0000256" key="3">
    <source>
        <dbReference type="RuleBase" id="RU361153"/>
    </source>
</evidence>
<evidence type="ECO:0000313" key="7">
    <source>
        <dbReference type="Proteomes" id="UP000279089"/>
    </source>
</evidence>
<dbReference type="AlphaFoldDB" id="A0A3N4MHG4"/>
<dbReference type="InterPro" id="IPR029058">
    <property type="entry name" value="AB_hydrolase_fold"/>
</dbReference>
<dbReference type="Gene3D" id="3.20.20.80">
    <property type="entry name" value="Glycosidases"/>
    <property type="match status" value="1"/>
</dbReference>
<dbReference type="InterPro" id="IPR050300">
    <property type="entry name" value="GDXG_lipolytic_enzyme"/>
</dbReference>
<keyword evidence="2 3" id="KW-0326">Glycosidase</keyword>
<dbReference type="EMBL" id="RMBX01000001">
    <property type="protein sequence ID" value="RPD43038.1"/>
    <property type="molecule type" value="Genomic_DNA"/>
</dbReference>
<evidence type="ECO:0000256" key="1">
    <source>
        <dbReference type="ARBA" id="ARBA00022801"/>
    </source>
</evidence>
<dbReference type="SUPFAM" id="SSF53474">
    <property type="entry name" value="alpha/beta-Hydrolases"/>
    <property type="match status" value="1"/>
</dbReference>
<feature type="domain" description="Glycoside hydrolase family 5" evidence="4">
    <location>
        <begin position="343"/>
        <end position="580"/>
    </location>
</feature>
<dbReference type="InterPro" id="IPR017853">
    <property type="entry name" value="GH"/>
</dbReference>
<protein>
    <recommendedName>
        <fullName evidence="8">Alpha/beta hydrolase</fullName>
    </recommendedName>
</protein>
<keyword evidence="1 3" id="KW-0378">Hydrolase</keyword>
<keyword evidence="7" id="KW-1185">Reference proteome</keyword>
<evidence type="ECO:0000313" key="6">
    <source>
        <dbReference type="EMBL" id="RPD43038.1"/>
    </source>
</evidence>
<dbReference type="SUPFAM" id="SSF51445">
    <property type="entry name" value="(Trans)glycosidases"/>
    <property type="match status" value="1"/>
</dbReference>
<evidence type="ECO:0000256" key="2">
    <source>
        <dbReference type="ARBA" id="ARBA00023295"/>
    </source>
</evidence>
<feature type="domain" description="BD-FAE-like" evidence="5">
    <location>
        <begin position="81"/>
        <end position="280"/>
    </location>
</feature>
<organism evidence="6 7">
    <name type="scientific">Chitinophaga barathri</name>
    <dbReference type="NCBI Taxonomy" id="1647451"/>
    <lineage>
        <taxon>Bacteria</taxon>
        <taxon>Pseudomonadati</taxon>
        <taxon>Bacteroidota</taxon>
        <taxon>Chitinophagia</taxon>
        <taxon>Chitinophagales</taxon>
        <taxon>Chitinophagaceae</taxon>
        <taxon>Chitinophaga</taxon>
    </lineage>
</organism>
<dbReference type="GO" id="GO:0000272">
    <property type="term" value="P:polysaccharide catabolic process"/>
    <property type="evidence" value="ECO:0007669"/>
    <property type="project" value="InterPro"/>
</dbReference>
<evidence type="ECO:0008006" key="8">
    <source>
        <dbReference type="Google" id="ProtNLM"/>
    </source>
</evidence>
<gene>
    <name evidence="6" type="ORF">EG028_01745</name>
</gene>
<dbReference type="Pfam" id="PF00150">
    <property type="entry name" value="Cellulase"/>
    <property type="match status" value="1"/>
</dbReference>
<proteinExistence type="inferred from homology"/>
<dbReference type="InterPro" id="IPR001547">
    <property type="entry name" value="Glyco_hydro_5"/>
</dbReference>
<evidence type="ECO:0000259" key="5">
    <source>
        <dbReference type="Pfam" id="PF20434"/>
    </source>
</evidence>
<dbReference type="GO" id="GO:0004553">
    <property type="term" value="F:hydrolase activity, hydrolyzing O-glycosyl compounds"/>
    <property type="evidence" value="ECO:0007669"/>
    <property type="project" value="InterPro"/>
</dbReference>
<accession>A0A3N4MHG4</accession>
<reference evidence="7" key="1">
    <citation type="submission" date="2018-11" db="EMBL/GenBank/DDBJ databases">
        <title>Chitinophaga lutea sp.nov., isolate from arsenic contaminated soil.</title>
        <authorList>
            <person name="Zong Y."/>
        </authorList>
    </citation>
    <scope>NUCLEOTIDE SEQUENCE [LARGE SCALE GENOMIC DNA]</scope>
    <source>
        <strain evidence="7">YLT18</strain>
    </source>
</reference>
<dbReference type="OrthoDB" id="9794725at2"/>
<name>A0A3N4MHG4_9BACT</name>
<sequence>MDYVRFLSRMLQKMYTTYMETKKKWLLLSSSTLFLTLSLSAQQVIPLYEGAVPDQLEQNVKEKIENRNGIELTSNVVNPSLEMYKPPKGIATGTAVIICPGGGYWVLATGHEGKDVAREFNKIGVTAFVLKYRLPDSVISRQPSISPIQDAQQAMLLVRSRAVEWGIDPRKVGILGFSAGGHLAACAGTQFNRQYVANRQGLSLRPDFMMLIYPVTSFVAPYAHAGSYKKLLGNHATDEQQALFSPVLQVSPTTPPAFLVHAADDTGVPAENSVQFYEALRENQVPAELHIYQEGGHGFGLRLPTGEKWMERCRNWLKVNGWLEKSPVKTHCYVTGRFLHAPDGEKIILRGVNKMNVVTDKTGERSFKEIAKTGANCVRIMWMKFGGGGQALDTVIGNAVRHGLLPVLELHDATGKWDKLPECLAFWLQPDVVKVIKKYERYLVINIANEAGDNTITMADFVQTYTAIVKKMRNAGIRVPLMIDAANWGRNEQYLLENGASLLKNDPGKNLLFSWHIWDSGISEERISRAIDQSIEKDIPLVIGEFAPMEVKCKCCIPYRFIMKYAHKQQIGWMAWSWGPGNSDCPGMDMTSTGVFDSLHGWGRETALDDPFSIKKTSVKPMFLYTSIAY</sequence>
<dbReference type="Gene3D" id="3.40.50.1820">
    <property type="entry name" value="alpha/beta hydrolase"/>
    <property type="match status" value="1"/>
</dbReference>
<dbReference type="Pfam" id="PF20434">
    <property type="entry name" value="BD-FAE"/>
    <property type="match status" value="1"/>
</dbReference>
<comment type="caution">
    <text evidence="6">The sequence shown here is derived from an EMBL/GenBank/DDBJ whole genome shotgun (WGS) entry which is preliminary data.</text>
</comment>